<name>A0A7L9EN95_PSEAI</name>
<evidence type="ECO:0000313" key="16">
    <source>
        <dbReference type="EMBL" id="QOJ71184.1"/>
    </source>
</evidence>
<dbReference type="EMBL" id="MT732193">
    <property type="protein sequence ID" value="QOJ69673.1"/>
    <property type="molecule type" value="Genomic_DNA"/>
</dbReference>
<evidence type="ECO:0000313" key="12">
    <source>
        <dbReference type="EMBL" id="QOJ69170.1"/>
    </source>
</evidence>
<evidence type="ECO:0000313" key="9">
    <source>
        <dbReference type="EMBL" id="QOJ67617.1"/>
    </source>
</evidence>
<dbReference type="EMBL" id="MT732186">
    <property type="protein sequence ID" value="QOJ65964.1"/>
    <property type="molecule type" value="Genomic_DNA"/>
</dbReference>
<geneLocation type="plasmid" evidence="7">
    <name>pPUV-9</name>
</geneLocation>
<geneLocation type="plasmid" evidence="15">
    <name>pPUV-17</name>
</geneLocation>
<evidence type="ECO:0000313" key="7">
    <source>
        <dbReference type="EMBL" id="QOJ66493.1"/>
    </source>
</evidence>
<dbReference type="EMBL" id="MT732188">
    <property type="protein sequence ID" value="QOJ67062.1"/>
    <property type="molecule type" value="Genomic_DNA"/>
</dbReference>
<dbReference type="EMBL" id="MT732192">
    <property type="protein sequence ID" value="QOJ69170.1"/>
    <property type="molecule type" value="Genomic_DNA"/>
</dbReference>
<reference evidence="11" key="1">
    <citation type="journal article" date="2021" name="Antimicrob. Agents Chemother.">
        <title>Epidemic territorial spread of IncP-2-type VIM-2 carbapenemase-encoding megaplasmids in nosocomial Pseudomonas aeruginosa populations.</title>
        <authorList>
            <person name="Urbanowicz P."/>
            <person name="Bitar I."/>
            <person name="Izdebski R."/>
            <person name="Baraniak A."/>
            <person name="Literacka E."/>
            <person name="Hrabak J."/>
            <person name="Gniadkowski M."/>
        </authorList>
    </citation>
    <scope>NUCLEOTIDE SEQUENCE</scope>
    <source>
        <strain evidence="15">NMI133/15</strain>
        <strain evidence="13">NMI1389/13</strain>
        <strain evidence="9">NMI162/10</strain>
        <strain evidence="3">NMI2418/06</strain>
        <strain evidence="6">NMI2635/08</strain>
        <strain evidence="17">NMI2785/12</strain>
        <strain evidence="8">NMI3005/09</strain>
        <strain evidence="7">NMI3364/08</strain>
        <strain evidence="4">NMI3438/07</strain>
        <strain evidence="5">NMI3459/07</strain>
        <strain evidence="16">NMI5912/09</strain>
        <strain evidence="12">NMI6124/12</strain>
        <strain evidence="14">NMI700/14</strain>
        <strain evidence="18">NMI804/03</strain>
        <strain evidence="10">NMI8635/11</strain>
        <strain evidence="11">NMI8769/11</strain>
        <strain evidence="2">NMI981/06</strain>
        <plasmid evidence="18">pPUV-1</plasmid>
        <plasmid evidence="8">pPUV-10</plasmid>
        <plasmid evidence="9">pPUV-11</plasmid>
        <plasmid evidence="10">pPUV-12</plasmid>
        <plasmid evidence="11">pPUV-13</plasmid>
        <plasmid evidence="12">pPUV-14</plasmid>
        <plasmid evidence="13">pPUV-15</plasmid>
        <plasmid evidence="14">pPUV-16</plasmid>
        <plasmid evidence="15">pPUV-17</plasmid>
        <plasmid evidence="16">pPUV-18</plasmid>
        <plasmid evidence="17">pPUV-19</plasmid>
        <plasmid evidence="1">pPUV-2</plasmid>
        <plasmid evidence="2">pPUV-3</plasmid>
        <plasmid evidence="3">pPUV-5</plasmid>
        <plasmid evidence="4">pPUV-6</plasmid>
        <plasmid evidence="5">pPUV-7</plasmid>
        <plasmid evidence="6">pPUV-8</plasmid>
        <plasmid evidence="7">pPUV-9</plasmid>
    </source>
</reference>
<geneLocation type="plasmid" evidence="12">
    <name>pPUV-14</name>
</geneLocation>
<evidence type="ECO:0000313" key="1">
    <source>
        <dbReference type="EMBL" id="QOJ62661.1"/>
    </source>
</evidence>
<keyword evidence="11" id="KW-0614">Plasmid</keyword>
<geneLocation type="plasmid" evidence="4">
    <name>pPUV-6</name>
</geneLocation>
<geneLocation type="plasmid" evidence="18">
    <name>pPUV-1</name>
</geneLocation>
<geneLocation type="plasmid" evidence="17">
    <name>pPUV-19</name>
</geneLocation>
<dbReference type="EMBL" id="MT732179">
    <property type="protein sequence ID" value="QOJ72338.1"/>
    <property type="molecule type" value="Genomic_DNA"/>
</dbReference>
<evidence type="ECO:0000313" key="6">
    <source>
        <dbReference type="EMBL" id="QOJ65964.1"/>
    </source>
</evidence>
<geneLocation type="plasmid" evidence="3">
    <name>pPUV-5</name>
</geneLocation>
<dbReference type="EMBL" id="MT732190">
    <property type="protein sequence ID" value="QOJ68154.1"/>
    <property type="molecule type" value="Genomic_DNA"/>
</dbReference>
<geneLocation type="plasmid" evidence="5">
    <name>pPUV-7</name>
</geneLocation>
<geneLocation type="plasmid" evidence="13">
    <name>pPUV-15</name>
</geneLocation>
<geneLocation type="plasmid" evidence="11">
    <name>pPUV-13</name>
</geneLocation>
<dbReference type="EMBL" id="MT732180">
    <property type="protein sequence ID" value="QOJ62661.1"/>
    <property type="molecule type" value="Genomic_DNA"/>
</dbReference>
<geneLocation type="plasmid" evidence="6">
    <name>pPUV-8</name>
</geneLocation>
<dbReference type="EMBL" id="MT732185">
    <property type="protein sequence ID" value="QOJ65410.1"/>
    <property type="molecule type" value="Genomic_DNA"/>
</dbReference>
<evidence type="ECO:0000313" key="8">
    <source>
        <dbReference type="EMBL" id="QOJ67062.1"/>
    </source>
</evidence>
<geneLocation type="plasmid" evidence="2">
    <name>pPUV-3</name>
</geneLocation>
<proteinExistence type="predicted"/>
<organism evidence="11">
    <name type="scientific">Pseudomonas aeruginosa</name>
    <dbReference type="NCBI Taxonomy" id="287"/>
    <lineage>
        <taxon>Bacteria</taxon>
        <taxon>Pseudomonadati</taxon>
        <taxon>Pseudomonadota</taxon>
        <taxon>Gammaproteobacteria</taxon>
        <taxon>Pseudomonadales</taxon>
        <taxon>Pseudomonadaceae</taxon>
        <taxon>Pseudomonas</taxon>
    </lineage>
</organism>
<protein>
    <submittedName>
        <fullName evidence="11">Uncharacterized protein</fullName>
    </submittedName>
</protein>
<sequence length="200" mass="22595">MLGRGAHSSNLSIVTAYEEATLARRQTMEQVRLSDLGKIFVDEDSKGSVLRPRVSSRGYLLVCDDEAVRDSAVNYLKRIDYFRYLDFNAEPQGKHISEMVMQIYGVRYYDQKRLGYEVSLLAPKCCGDSLVVDNFQDIGLLIVREVKLALAFLRSLGREPYSITVIGVGSLESLDIIKLDRQLNAAWTTYELVGDSIKQE</sequence>
<geneLocation type="plasmid" evidence="9">
    <name>pPUV-11</name>
</geneLocation>
<evidence type="ECO:0000313" key="5">
    <source>
        <dbReference type="EMBL" id="QOJ65410.1"/>
    </source>
</evidence>
<evidence type="ECO:0000313" key="13">
    <source>
        <dbReference type="EMBL" id="QOJ69673.1"/>
    </source>
</evidence>
<evidence type="ECO:0000313" key="17">
    <source>
        <dbReference type="EMBL" id="QOJ71709.1"/>
    </source>
</evidence>
<accession>A0A7L9EN95</accession>
<dbReference type="EMBL" id="MT732197">
    <property type="protein sequence ID" value="QOJ71709.1"/>
    <property type="molecule type" value="Genomic_DNA"/>
</dbReference>
<evidence type="ECO:0000313" key="4">
    <source>
        <dbReference type="EMBL" id="QOJ64870.1"/>
    </source>
</evidence>
<evidence type="ECO:0000313" key="14">
    <source>
        <dbReference type="EMBL" id="QOJ70212.1"/>
    </source>
</evidence>
<geneLocation type="plasmid" evidence="14">
    <name>pPUV-16</name>
</geneLocation>
<evidence type="ECO:0000313" key="2">
    <source>
        <dbReference type="EMBL" id="QOJ63214.1"/>
    </source>
</evidence>
<geneLocation type="plasmid" evidence="8">
    <name>pPUV-10</name>
</geneLocation>
<dbReference type="EMBL" id="MT732183">
    <property type="protein sequence ID" value="QOJ64326.1"/>
    <property type="molecule type" value="Genomic_DNA"/>
</dbReference>
<evidence type="ECO:0000313" key="18">
    <source>
        <dbReference type="EMBL" id="QOJ72338.1"/>
    </source>
</evidence>
<evidence type="ECO:0000313" key="15">
    <source>
        <dbReference type="EMBL" id="QOJ70702.1"/>
    </source>
</evidence>
<geneLocation type="plasmid" evidence="10">
    <name>pPUV-12</name>
</geneLocation>
<dbReference type="EMBL" id="MT732196">
    <property type="protein sequence ID" value="QOJ71184.1"/>
    <property type="molecule type" value="Genomic_DNA"/>
</dbReference>
<evidence type="ECO:0000313" key="3">
    <source>
        <dbReference type="EMBL" id="QOJ64326.1"/>
    </source>
</evidence>
<dbReference type="EMBL" id="MT732181">
    <property type="protein sequence ID" value="QOJ63214.1"/>
    <property type="molecule type" value="Genomic_DNA"/>
</dbReference>
<dbReference type="EMBL" id="MT732189">
    <property type="protein sequence ID" value="QOJ67617.1"/>
    <property type="molecule type" value="Genomic_DNA"/>
</dbReference>
<dbReference type="EMBL" id="MT732194">
    <property type="protein sequence ID" value="QOJ70212.1"/>
    <property type="molecule type" value="Genomic_DNA"/>
</dbReference>
<evidence type="ECO:0000313" key="10">
    <source>
        <dbReference type="EMBL" id="QOJ68154.1"/>
    </source>
</evidence>
<dbReference type="EMBL" id="MT732187">
    <property type="protein sequence ID" value="QOJ66493.1"/>
    <property type="molecule type" value="Genomic_DNA"/>
</dbReference>
<geneLocation type="plasmid" evidence="1">
    <name>pPUV-2</name>
</geneLocation>
<dbReference type="EMBL" id="MT732184">
    <property type="protein sequence ID" value="QOJ64870.1"/>
    <property type="molecule type" value="Genomic_DNA"/>
</dbReference>
<dbReference type="EMBL" id="MT732191">
    <property type="protein sequence ID" value="QOJ68691.1"/>
    <property type="molecule type" value="Genomic_DNA"/>
</dbReference>
<dbReference type="AlphaFoldDB" id="A0A7L9EN95"/>
<evidence type="ECO:0000313" key="11">
    <source>
        <dbReference type="EMBL" id="QOJ68691.1"/>
    </source>
</evidence>
<geneLocation type="plasmid" evidence="16">
    <name>pPUV-18</name>
</geneLocation>
<dbReference type="EMBL" id="MT732195">
    <property type="protein sequence ID" value="QOJ70702.1"/>
    <property type="molecule type" value="Genomic_DNA"/>
</dbReference>